<evidence type="ECO:0000313" key="2">
    <source>
        <dbReference type="Proteomes" id="UP001056120"/>
    </source>
</evidence>
<reference evidence="1 2" key="2">
    <citation type="journal article" date="2022" name="Mol. Ecol. Resour.">
        <title>The genomes of chicory, endive, great burdock and yacon provide insights into Asteraceae paleo-polyploidization history and plant inulin production.</title>
        <authorList>
            <person name="Fan W."/>
            <person name="Wang S."/>
            <person name="Wang H."/>
            <person name="Wang A."/>
            <person name="Jiang F."/>
            <person name="Liu H."/>
            <person name="Zhao H."/>
            <person name="Xu D."/>
            <person name="Zhang Y."/>
        </authorList>
    </citation>
    <scope>NUCLEOTIDE SEQUENCE [LARGE SCALE GENOMIC DNA]</scope>
    <source>
        <strain evidence="2">cv. Yunnan</strain>
        <tissue evidence="1">Leaves</tissue>
    </source>
</reference>
<proteinExistence type="predicted"/>
<gene>
    <name evidence="1" type="ORF">L1987_43290</name>
</gene>
<evidence type="ECO:0000313" key="1">
    <source>
        <dbReference type="EMBL" id="KAI3784196.1"/>
    </source>
</evidence>
<dbReference type="EMBL" id="CM042031">
    <property type="protein sequence ID" value="KAI3784196.1"/>
    <property type="molecule type" value="Genomic_DNA"/>
</dbReference>
<accession>A0ACB9GMF7</accession>
<name>A0ACB9GMF7_9ASTR</name>
<comment type="caution">
    <text evidence="1">The sequence shown here is derived from an EMBL/GenBank/DDBJ whole genome shotgun (WGS) entry which is preliminary data.</text>
</comment>
<sequence>MACRVEYKHNQVALLESNMSEAVNFQGIIGFLNRSRLRVALSADPYISLVYIQQFWDTVHQDTDVEPHVLHATLNNTEIAISAETIRAALAVGGANDDPMSYPGTLIMGCFQRMGYRGRLNDT</sequence>
<reference evidence="2" key="1">
    <citation type="journal article" date="2022" name="Mol. Ecol. Resour.">
        <title>The genomes of chicory, endive, great burdock and yacon provide insights into Asteraceae palaeo-polyploidization history and plant inulin production.</title>
        <authorList>
            <person name="Fan W."/>
            <person name="Wang S."/>
            <person name="Wang H."/>
            <person name="Wang A."/>
            <person name="Jiang F."/>
            <person name="Liu H."/>
            <person name="Zhao H."/>
            <person name="Xu D."/>
            <person name="Zhang Y."/>
        </authorList>
    </citation>
    <scope>NUCLEOTIDE SEQUENCE [LARGE SCALE GENOMIC DNA]</scope>
    <source>
        <strain evidence="2">cv. Yunnan</strain>
    </source>
</reference>
<protein>
    <submittedName>
        <fullName evidence="1">Uncharacterized protein</fullName>
    </submittedName>
</protein>
<dbReference type="Proteomes" id="UP001056120">
    <property type="component" value="Linkage Group LG14"/>
</dbReference>
<organism evidence="1 2">
    <name type="scientific">Smallanthus sonchifolius</name>
    <dbReference type="NCBI Taxonomy" id="185202"/>
    <lineage>
        <taxon>Eukaryota</taxon>
        <taxon>Viridiplantae</taxon>
        <taxon>Streptophyta</taxon>
        <taxon>Embryophyta</taxon>
        <taxon>Tracheophyta</taxon>
        <taxon>Spermatophyta</taxon>
        <taxon>Magnoliopsida</taxon>
        <taxon>eudicotyledons</taxon>
        <taxon>Gunneridae</taxon>
        <taxon>Pentapetalae</taxon>
        <taxon>asterids</taxon>
        <taxon>campanulids</taxon>
        <taxon>Asterales</taxon>
        <taxon>Asteraceae</taxon>
        <taxon>Asteroideae</taxon>
        <taxon>Heliantheae alliance</taxon>
        <taxon>Millerieae</taxon>
        <taxon>Smallanthus</taxon>
    </lineage>
</organism>
<keyword evidence="2" id="KW-1185">Reference proteome</keyword>